<evidence type="ECO:0000313" key="2">
    <source>
        <dbReference type="Proteomes" id="UP000002384"/>
    </source>
</evidence>
<dbReference type="STRING" id="65393.PCC7424_0207"/>
<dbReference type="OrthoDB" id="5197332at2"/>
<proteinExistence type="predicted"/>
<sequence>MLAVNREQKQPSEQEITQMFQELEVFYLPSEAPEINQLLESFKEIYLNGDAEFARFQLSNHPVLDWFGSRHRLNDIHFFERFLTMKAVKEALPSLEIQFPLWSSLNLQEDTSAFTFDGELAQMLFQGGAYTKFLGTAQQAKALGINLCQTLFNERYDEIILSVSYEPWSKWFGGVTWDRSWFGVDKRNNQVWLLCVTDTD</sequence>
<dbReference type="AlphaFoldDB" id="B7KAK4"/>
<organism evidence="1 2">
    <name type="scientific">Gloeothece citriformis (strain PCC 7424)</name>
    <name type="common">Cyanothece sp. (strain PCC 7424)</name>
    <dbReference type="NCBI Taxonomy" id="65393"/>
    <lineage>
        <taxon>Bacteria</taxon>
        <taxon>Bacillati</taxon>
        <taxon>Cyanobacteriota</taxon>
        <taxon>Cyanophyceae</taxon>
        <taxon>Oscillatoriophycideae</taxon>
        <taxon>Chroococcales</taxon>
        <taxon>Aphanothecaceae</taxon>
        <taxon>Gloeothece</taxon>
        <taxon>Gloeothece citriformis</taxon>
    </lineage>
</organism>
<evidence type="ECO:0000313" key="1">
    <source>
        <dbReference type="EMBL" id="ACK68676.1"/>
    </source>
</evidence>
<protein>
    <recommendedName>
        <fullName evidence="3">Group-specific protein</fullName>
    </recommendedName>
</protein>
<dbReference type="HOGENOM" id="CLU_127497_0_0_3"/>
<dbReference type="eggNOG" id="ENOG5033IF2">
    <property type="taxonomic scope" value="Bacteria"/>
</dbReference>
<dbReference type="Proteomes" id="UP000002384">
    <property type="component" value="Chromosome"/>
</dbReference>
<dbReference type="RefSeq" id="WP_012597626.1">
    <property type="nucleotide sequence ID" value="NC_011729.1"/>
</dbReference>
<dbReference type="EMBL" id="CP001291">
    <property type="protein sequence ID" value="ACK68676.1"/>
    <property type="molecule type" value="Genomic_DNA"/>
</dbReference>
<evidence type="ECO:0008006" key="3">
    <source>
        <dbReference type="Google" id="ProtNLM"/>
    </source>
</evidence>
<gene>
    <name evidence="1" type="ordered locus">PCC7424_0207</name>
</gene>
<dbReference type="KEGG" id="cyc:PCC7424_0207"/>
<name>B7KAK4_GLOC7</name>
<accession>B7KAK4</accession>
<reference evidence="2" key="1">
    <citation type="journal article" date="2011" name="MBio">
        <title>Novel metabolic attributes of the genus Cyanothece, comprising a group of unicellular nitrogen-fixing Cyanobacteria.</title>
        <authorList>
            <person name="Bandyopadhyay A."/>
            <person name="Elvitigala T."/>
            <person name="Welsh E."/>
            <person name="Stockel J."/>
            <person name="Liberton M."/>
            <person name="Min H."/>
            <person name="Sherman L.A."/>
            <person name="Pakrasi H.B."/>
        </authorList>
    </citation>
    <scope>NUCLEOTIDE SEQUENCE [LARGE SCALE GENOMIC DNA]</scope>
    <source>
        <strain evidence="2">PCC 7424</strain>
    </source>
</reference>
<keyword evidence="2" id="KW-1185">Reference proteome</keyword>